<dbReference type="NCBIfam" id="NF009671">
    <property type="entry name" value="PRK13192.1"/>
    <property type="match status" value="1"/>
</dbReference>
<comment type="similarity">
    <text evidence="5">Belongs to the urease gamma subunit family.</text>
</comment>
<evidence type="ECO:0000256" key="5">
    <source>
        <dbReference type="HAMAP-Rule" id="MF_00739"/>
    </source>
</evidence>
<evidence type="ECO:0000256" key="3">
    <source>
        <dbReference type="ARBA" id="ARBA00022801"/>
    </source>
</evidence>
<keyword evidence="3 5" id="KW-0378">Hydrolase</keyword>
<dbReference type="CDD" id="cd00407">
    <property type="entry name" value="Urease_beta"/>
    <property type="match status" value="1"/>
</dbReference>
<comment type="caution">
    <text evidence="7">The sequence shown here is derived from an EMBL/GenBank/DDBJ whole genome shotgun (WGS) entry which is preliminary data.</text>
</comment>
<dbReference type="OrthoDB" id="9797217at2"/>
<dbReference type="NCBIfam" id="TIGR00193">
    <property type="entry name" value="urease_gam"/>
    <property type="match status" value="1"/>
</dbReference>
<dbReference type="Pfam" id="PF00699">
    <property type="entry name" value="Urease_beta"/>
    <property type="match status" value="1"/>
</dbReference>
<dbReference type="SUPFAM" id="SSF54111">
    <property type="entry name" value="Urease, gamma-subunit"/>
    <property type="match status" value="1"/>
</dbReference>
<dbReference type="Gene3D" id="3.30.280.10">
    <property type="entry name" value="Urease, gamma-like subunit"/>
    <property type="match status" value="1"/>
</dbReference>
<reference evidence="7 8" key="1">
    <citation type="submission" date="2015-05" db="EMBL/GenBank/DDBJ databases">
        <title>Draft genome sequence of Microvirga vignae strain BR3299, a novel nitrogen fixing bacteria isolated from Brazil semi-aired region.</title>
        <authorList>
            <person name="Zilli J.E."/>
            <person name="Passos S.R."/>
            <person name="Leite J."/>
            <person name="Baldani J.I."/>
            <person name="Xavier G.R."/>
            <person name="Rumjaneck N.G."/>
            <person name="Simoes-Araujo J.L."/>
        </authorList>
    </citation>
    <scope>NUCLEOTIDE SEQUENCE [LARGE SCALE GENOMIC DNA]</scope>
    <source>
        <strain evidence="7 8">BR3299</strain>
    </source>
</reference>
<dbReference type="HAMAP" id="MF_00739">
    <property type="entry name" value="Urease_gamma"/>
    <property type="match status" value="1"/>
</dbReference>
<dbReference type="NCBIfam" id="NF009712">
    <property type="entry name" value="PRK13241.1"/>
    <property type="match status" value="1"/>
</dbReference>
<gene>
    <name evidence="6" type="primary">ureB</name>
    <name evidence="5" type="synonym">ureA</name>
    <name evidence="7" type="ORF">AA309_18155</name>
</gene>
<dbReference type="CDD" id="cd00390">
    <property type="entry name" value="Urease_gamma"/>
    <property type="match status" value="1"/>
</dbReference>
<keyword evidence="2 5" id="KW-0963">Cytoplasm</keyword>
<dbReference type="UniPathway" id="UPA00258">
    <property type="reaction ID" value="UER00370"/>
</dbReference>
<evidence type="ECO:0000313" key="8">
    <source>
        <dbReference type="Proteomes" id="UP000035489"/>
    </source>
</evidence>
<name>A0A0H1R9S9_9HYPH</name>
<keyword evidence="8" id="KW-1185">Reference proteome</keyword>
<dbReference type="GO" id="GO:0009039">
    <property type="term" value="F:urease activity"/>
    <property type="evidence" value="ECO:0007669"/>
    <property type="project" value="UniProtKB-UniRule"/>
</dbReference>
<organism evidence="7 8">
    <name type="scientific">Microvirga vignae</name>
    <dbReference type="NCBI Taxonomy" id="1225564"/>
    <lineage>
        <taxon>Bacteria</taxon>
        <taxon>Pseudomonadati</taxon>
        <taxon>Pseudomonadota</taxon>
        <taxon>Alphaproteobacteria</taxon>
        <taxon>Hyphomicrobiales</taxon>
        <taxon>Methylobacteriaceae</taxon>
        <taxon>Microvirga</taxon>
    </lineage>
</organism>
<comment type="subunit">
    <text evidence="5">Heterotrimer of UreA (gamma), UreB (beta) and UreC (alpha) subunits. Three heterotrimers associate to form the active enzyme.</text>
</comment>
<dbReference type="InterPro" id="IPR036461">
    <property type="entry name" value="Urease_betasu_sf"/>
</dbReference>
<comment type="similarity">
    <text evidence="6">Belongs to the urease beta subunit family.</text>
</comment>
<accession>A0A0H1R9S9</accession>
<dbReference type="InterPro" id="IPR002019">
    <property type="entry name" value="Urease_beta-like"/>
</dbReference>
<dbReference type="STRING" id="1225564.AA309_18155"/>
<sequence length="206" mass="22392">MQLTPREKDKLLIAMAAMVARRRLERGVKLNHPEAIALITDTVVEGARDGRSVAELMEAGAHVITADQVMEGVAEMIHDVQVEATFPDGTKLVTVHHPIRGAASADIPGEVKAQTGEIMFNEGAERIALTIANTGDRPIQVGSHYHFYETNPALSFDREKARGMRLDIAPGTAVRFEPGATREVVLVPLSGKREVYGFRQSVMGAL</sequence>
<evidence type="ECO:0000256" key="6">
    <source>
        <dbReference type="HAMAP-Rule" id="MF_01954"/>
    </source>
</evidence>
<dbReference type="Gene3D" id="2.10.150.10">
    <property type="entry name" value="Urease, beta subunit"/>
    <property type="match status" value="1"/>
</dbReference>
<dbReference type="RefSeq" id="WP_047190425.1">
    <property type="nucleotide sequence ID" value="NZ_LCYG01000045.1"/>
</dbReference>
<evidence type="ECO:0000256" key="4">
    <source>
        <dbReference type="ARBA" id="ARBA00047778"/>
    </source>
</evidence>
<comment type="catalytic activity">
    <reaction evidence="4 5">
        <text>urea + 2 H2O + H(+) = hydrogencarbonate + 2 NH4(+)</text>
        <dbReference type="Rhea" id="RHEA:20557"/>
        <dbReference type="ChEBI" id="CHEBI:15377"/>
        <dbReference type="ChEBI" id="CHEBI:15378"/>
        <dbReference type="ChEBI" id="CHEBI:16199"/>
        <dbReference type="ChEBI" id="CHEBI:17544"/>
        <dbReference type="ChEBI" id="CHEBI:28938"/>
        <dbReference type="EC" id="3.5.1.5"/>
    </reaction>
</comment>
<dbReference type="InterPro" id="IPR012010">
    <property type="entry name" value="Urease_gamma"/>
</dbReference>
<protein>
    <recommendedName>
        <fullName evidence="5 6">Multifunctional fusion protein</fullName>
    </recommendedName>
    <domain>
        <recommendedName>
            <fullName evidence="5">Urease subunit gamma</fullName>
            <ecNumber evidence="5">3.5.1.5</ecNumber>
        </recommendedName>
        <alternativeName>
            <fullName evidence="5">Urea amidohydrolase subunit gamma</fullName>
        </alternativeName>
    </domain>
    <domain>
        <recommendedName>
            <fullName evidence="6">Urease subunit beta</fullName>
        </recommendedName>
        <alternativeName>
            <fullName evidence="6">Urea amidohydrolase subunit beta</fullName>
        </alternativeName>
    </domain>
</protein>
<dbReference type="SUPFAM" id="SSF51278">
    <property type="entry name" value="Urease, beta-subunit"/>
    <property type="match status" value="1"/>
</dbReference>
<dbReference type="GO" id="GO:0035550">
    <property type="term" value="C:urease complex"/>
    <property type="evidence" value="ECO:0007669"/>
    <property type="project" value="InterPro"/>
</dbReference>
<dbReference type="GO" id="GO:0043419">
    <property type="term" value="P:urea catabolic process"/>
    <property type="evidence" value="ECO:0007669"/>
    <property type="project" value="UniProtKB-UniRule"/>
</dbReference>
<dbReference type="GO" id="GO:0016151">
    <property type="term" value="F:nickel cation binding"/>
    <property type="evidence" value="ECO:0007669"/>
    <property type="project" value="InterPro"/>
</dbReference>
<dbReference type="NCBIfam" id="TIGR00192">
    <property type="entry name" value="urease_beta"/>
    <property type="match status" value="1"/>
</dbReference>
<evidence type="ECO:0000256" key="2">
    <source>
        <dbReference type="ARBA" id="ARBA00022490"/>
    </source>
</evidence>
<dbReference type="InterPro" id="IPR036463">
    <property type="entry name" value="Urease_gamma_sf"/>
</dbReference>
<dbReference type="Pfam" id="PF00547">
    <property type="entry name" value="Urease_gamma"/>
    <property type="match status" value="1"/>
</dbReference>
<comment type="pathway">
    <text evidence="1 5">Nitrogen metabolism; urea degradation; CO(2) and NH(3) from urea (urease route): step 1/1.</text>
</comment>
<dbReference type="HAMAP" id="MF_01954">
    <property type="entry name" value="Urease_beta"/>
    <property type="match status" value="1"/>
</dbReference>
<evidence type="ECO:0000256" key="1">
    <source>
        <dbReference type="ARBA" id="ARBA00004897"/>
    </source>
</evidence>
<dbReference type="PANTHER" id="PTHR33569:SF1">
    <property type="entry name" value="UREASE"/>
    <property type="match status" value="1"/>
</dbReference>
<dbReference type="PATRIC" id="fig|1225564.3.peg.4767"/>
<dbReference type="InterPro" id="IPR008223">
    <property type="entry name" value="Urease_gamma-beta_su"/>
</dbReference>
<dbReference type="EMBL" id="LCYG01000045">
    <property type="protein sequence ID" value="KLK91794.1"/>
    <property type="molecule type" value="Genomic_DNA"/>
</dbReference>
<dbReference type="EC" id="3.5.1.5" evidence="5"/>
<comment type="subcellular location">
    <subcellularLocation>
        <location evidence="5">Cytoplasm</location>
    </subcellularLocation>
</comment>
<evidence type="ECO:0000313" key="7">
    <source>
        <dbReference type="EMBL" id="KLK91794.1"/>
    </source>
</evidence>
<dbReference type="Proteomes" id="UP000035489">
    <property type="component" value="Unassembled WGS sequence"/>
</dbReference>
<dbReference type="NCBIfam" id="NF009682">
    <property type="entry name" value="PRK13203.1"/>
    <property type="match status" value="1"/>
</dbReference>
<dbReference type="PIRSF" id="PIRSF001225">
    <property type="entry name" value="Urease_gammabeta"/>
    <property type="match status" value="1"/>
</dbReference>
<dbReference type="InterPro" id="IPR002026">
    <property type="entry name" value="Urease_gamma/gamma-beta_su"/>
</dbReference>
<dbReference type="InterPro" id="IPR050069">
    <property type="entry name" value="Urease_subunit"/>
</dbReference>
<dbReference type="AlphaFoldDB" id="A0A0H1R9S9"/>
<proteinExistence type="inferred from homology"/>
<dbReference type="PANTHER" id="PTHR33569">
    <property type="entry name" value="UREASE"/>
    <property type="match status" value="1"/>
</dbReference>